<dbReference type="InterPro" id="IPR000792">
    <property type="entry name" value="Tscrpt_reg_LuxR_C"/>
</dbReference>
<organism evidence="3 4">
    <name type="scientific">Cronobacter universalis NCTC 9529</name>
    <dbReference type="NCBI Taxonomy" id="1074000"/>
    <lineage>
        <taxon>Bacteria</taxon>
        <taxon>Pseudomonadati</taxon>
        <taxon>Pseudomonadota</taxon>
        <taxon>Gammaproteobacteria</taxon>
        <taxon>Enterobacterales</taxon>
        <taxon>Enterobacteriaceae</taxon>
        <taxon>Cronobacter</taxon>
    </lineage>
</organism>
<dbReference type="SUPFAM" id="SSF46894">
    <property type="entry name" value="C-terminal effector domain of the bipartite response regulators"/>
    <property type="match status" value="1"/>
</dbReference>
<sequence length="192" mass="22206">MYDAKAIITMKDKIISKPSRKSITKVYVVTENYYFYYGVKCLIEGHVHLRDNLKLAEKSSKMPDLIFLVSATEKKILITDNYLHCYIISQCCLKNTLVLPSNYNAPTYLECFGEFYDKKSEHYEKVLKRLSPRETMLLSLFSSGITDDTISTKLQIHKKTISAHRQSILSKLNLKNRHELYLFAFASKGDSL</sequence>
<dbReference type="SMART" id="SM00421">
    <property type="entry name" value="HTH_LUXR"/>
    <property type="match status" value="1"/>
</dbReference>
<dbReference type="Pfam" id="PF00196">
    <property type="entry name" value="GerE"/>
    <property type="match status" value="1"/>
</dbReference>
<reference evidence="3 4" key="1">
    <citation type="submission" date="2018-06" db="EMBL/GenBank/DDBJ databases">
        <authorList>
            <consortium name="Pathogen Informatics"/>
            <person name="Doyle S."/>
        </authorList>
    </citation>
    <scope>NUCLEOTIDE SEQUENCE [LARGE SCALE GENOMIC DNA]</scope>
    <source>
        <strain evidence="4">NCTC 9529</strain>
    </source>
</reference>
<dbReference type="PRINTS" id="PR00038">
    <property type="entry name" value="HTHLUXR"/>
</dbReference>
<dbReference type="CDD" id="cd06170">
    <property type="entry name" value="LuxR_C_like"/>
    <property type="match status" value="1"/>
</dbReference>
<dbReference type="GO" id="GO:0016301">
    <property type="term" value="F:kinase activity"/>
    <property type="evidence" value="ECO:0007669"/>
    <property type="project" value="UniProtKB-KW"/>
</dbReference>
<protein>
    <submittedName>
        <fullName evidence="3">Two component system sensor kinase SsrB</fullName>
    </submittedName>
</protein>
<dbReference type="InterPro" id="IPR036388">
    <property type="entry name" value="WH-like_DNA-bd_sf"/>
</dbReference>
<evidence type="ECO:0000259" key="2">
    <source>
        <dbReference type="PROSITE" id="PS50043"/>
    </source>
</evidence>
<evidence type="ECO:0000256" key="1">
    <source>
        <dbReference type="ARBA" id="ARBA00023125"/>
    </source>
</evidence>
<keyword evidence="1" id="KW-0238">DNA-binding</keyword>
<keyword evidence="4" id="KW-1185">Reference proteome</keyword>
<dbReference type="Proteomes" id="UP000254849">
    <property type="component" value="Unassembled WGS sequence"/>
</dbReference>
<proteinExistence type="predicted"/>
<keyword evidence="3" id="KW-0808">Transferase</keyword>
<accession>A0ABY1W8K6</accession>
<dbReference type="EMBL" id="UFYH01000002">
    <property type="protein sequence ID" value="STE84885.1"/>
    <property type="molecule type" value="Genomic_DNA"/>
</dbReference>
<dbReference type="PROSITE" id="PS50043">
    <property type="entry name" value="HTH_LUXR_2"/>
    <property type="match status" value="1"/>
</dbReference>
<evidence type="ECO:0000313" key="4">
    <source>
        <dbReference type="Proteomes" id="UP000254849"/>
    </source>
</evidence>
<keyword evidence="3" id="KW-0418">Kinase</keyword>
<gene>
    <name evidence="3" type="ORF">NCTC9529_04187</name>
</gene>
<dbReference type="InterPro" id="IPR016032">
    <property type="entry name" value="Sig_transdc_resp-reg_C-effctor"/>
</dbReference>
<name>A0ABY1W8K6_9ENTR</name>
<feature type="domain" description="HTH luxR-type" evidence="2">
    <location>
        <begin position="123"/>
        <end position="188"/>
    </location>
</feature>
<dbReference type="RefSeq" id="WP_071602588.1">
    <property type="nucleotide sequence ID" value="NZ_AJKW01000028.1"/>
</dbReference>
<comment type="caution">
    <text evidence="3">The sequence shown here is derived from an EMBL/GenBank/DDBJ whole genome shotgun (WGS) entry which is preliminary data.</text>
</comment>
<dbReference type="Gene3D" id="1.10.10.10">
    <property type="entry name" value="Winged helix-like DNA-binding domain superfamily/Winged helix DNA-binding domain"/>
    <property type="match status" value="1"/>
</dbReference>
<evidence type="ECO:0000313" key="3">
    <source>
        <dbReference type="EMBL" id="STE84885.1"/>
    </source>
</evidence>